<reference evidence="2" key="1">
    <citation type="submission" date="2020-08" db="EMBL/GenBank/DDBJ databases">
        <title>Genome public.</title>
        <authorList>
            <person name="Liu C."/>
            <person name="Sun Q."/>
        </authorList>
    </citation>
    <scope>NUCLEOTIDE SEQUENCE</scope>
    <source>
        <strain evidence="2">N12</strain>
    </source>
</reference>
<accession>A0A926F218</accession>
<feature type="chain" id="PRO_5038537348" description="Lipoprotein" evidence="1">
    <location>
        <begin position="22"/>
        <end position="130"/>
    </location>
</feature>
<gene>
    <name evidence="2" type="ORF">H8744_13430</name>
</gene>
<evidence type="ECO:0000313" key="3">
    <source>
        <dbReference type="Proteomes" id="UP000651085"/>
    </source>
</evidence>
<evidence type="ECO:0000313" key="2">
    <source>
        <dbReference type="EMBL" id="MBC8594228.1"/>
    </source>
</evidence>
<dbReference type="EMBL" id="JACRTF010000001">
    <property type="protein sequence ID" value="MBC8594228.1"/>
    <property type="molecule type" value="Genomic_DNA"/>
</dbReference>
<proteinExistence type="predicted"/>
<keyword evidence="3" id="KW-1185">Reference proteome</keyword>
<name>A0A926F218_9BACT</name>
<feature type="signal peptide" evidence="1">
    <location>
        <begin position="1"/>
        <end position="21"/>
    </location>
</feature>
<sequence>MKKILSAICLALIILTSCQQAKQKVFEIASQEVNKQCPMKIDDVTRMDSTTYTSKDNTFTYYYTLSGAADDPSAVEATQKQMEEKLPGIIKSTNELKIYREAKVTMLYIYFSEKTQQKLFSVKVTPDMYQ</sequence>
<comment type="caution">
    <text evidence="2">The sequence shown here is derived from an EMBL/GenBank/DDBJ whole genome shotgun (WGS) entry which is preliminary data.</text>
</comment>
<dbReference type="PROSITE" id="PS51257">
    <property type="entry name" value="PROKAR_LIPOPROTEIN"/>
    <property type="match status" value="1"/>
</dbReference>
<protein>
    <recommendedName>
        <fullName evidence="4">Lipoprotein</fullName>
    </recommendedName>
</protein>
<dbReference type="RefSeq" id="WP_262435327.1">
    <property type="nucleotide sequence ID" value="NZ_JACRTF010000001.1"/>
</dbReference>
<evidence type="ECO:0008006" key="4">
    <source>
        <dbReference type="Google" id="ProtNLM"/>
    </source>
</evidence>
<organism evidence="2 3">
    <name type="scientific">Jilunia laotingensis</name>
    <dbReference type="NCBI Taxonomy" id="2763675"/>
    <lineage>
        <taxon>Bacteria</taxon>
        <taxon>Pseudomonadati</taxon>
        <taxon>Bacteroidota</taxon>
        <taxon>Bacteroidia</taxon>
        <taxon>Bacteroidales</taxon>
        <taxon>Bacteroidaceae</taxon>
        <taxon>Jilunia</taxon>
    </lineage>
</organism>
<evidence type="ECO:0000256" key="1">
    <source>
        <dbReference type="SAM" id="SignalP"/>
    </source>
</evidence>
<keyword evidence="1" id="KW-0732">Signal</keyword>
<dbReference type="AlphaFoldDB" id="A0A926F218"/>
<dbReference type="Proteomes" id="UP000651085">
    <property type="component" value="Unassembled WGS sequence"/>
</dbReference>